<organism evidence="1 2">
    <name type="scientific">Bifidobacterium vansinderenii</name>
    <dbReference type="NCBI Taxonomy" id="1984871"/>
    <lineage>
        <taxon>Bacteria</taxon>
        <taxon>Bacillati</taxon>
        <taxon>Actinomycetota</taxon>
        <taxon>Actinomycetes</taxon>
        <taxon>Bifidobacteriales</taxon>
        <taxon>Bifidobacteriaceae</taxon>
        <taxon>Bifidobacterium</taxon>
    </lineage>
</organism>
<protein>
    <submittedName>
        <fullName evidence="1">Uncharacterized protein</fullName>
    </submittedName>
</protein>
<dbReference type="EMBL" id="NEWD01000027">
    <property type="protein sequence ID" value="OXM99900.1"/>
    <property type="molecule type" value="Genomic_DNA"/>
</dbReference>
<proteinExistence type="predicted"/>
<evidence type="ECO:0000313" key="1">
    <source>
        <dbReference type="EMBL" id="OXM99900.1"/>
    </source>
</evidence>
<accession>A0A229VWA5</accession>
<keyword evidence="2" id="KW-1185">Reference proteome</keyword>
<sequence length="112" mass="12907">MSRQITKGKPVPPGRIGDVILANEWLAHQLGRPLRAAEAQTFGRMCLEALRRRYGQNLEPYTIRVGEESSQRTAYLHPENQPILMTALNQYRQCKSYKRIEAQIRAEQENQA</sequence>
<gene>
    <name evidence="1" type="ORF">Tam10B_1863</name>
</gene>
<comment type="caution">
    <text evidence="1">The sequence shown here is derived from an EMBL/GenBank/DDBJ whole genome shotgun (WGS) entry which is preliminary data.</text>
</comment>
<reference evidence="1 2" key="1">
    <citation type="submission" date="2017-05" db="EMBL/GenBank/DDBJ databases">
        <title>Bifidobacterium vansinderenii sp. nov.</title>
        <authorList>
            <person name="Lugli G.A."/>
            <person name="Duranti S."/>
            <person name="Mangifesta M."/>
        </authorList>
    </citation>
    <scope>NUCLEOTIDE SEQUENCE [LARGE SCALE GENOMIC DNA]</scope>
    <source>
        <strain evidence="1 2">Tam10B</strain>
    </source>
</reference>
<dbReference type="RefSeq" id="WP_093960993.1">
    <property type="nucleotide sequence ID" value="NZ_NEWD01000027.1"/>
</dbReference>
<evidence type="ECO:0000313" key="2">
    <source>
        <dbReference type="Proteomes" id="UP000215433"/>
    </source>
</evidence>
<name>A0A229VWA5_9BIFI</name>
<dbReference type="AlphaFoldDB" id="A0A229VWA5"/>
<dbReference type="Proteomes" id="UP000215433">
    <property type="component" value="Unassembled WGS sequence"/>
</dbReference>